<dbReference type="InterPro" id="IPR045573">
    <property type="entry name" value="Fut8_N_cat"/>
</dbReference>
<feature type="chain" id="PRO_5030706069" description="EGF-like domain-containing protein" evidence="1">
    <location>
        <begin position="18"/>
        <end position="594"/>
    </location>
</feature>
<gene>
    <name evidence="3" type="ORF">HPHI1048_LOCUS17190</name>
</gene>
<accession>A0A7S0EW27</accession>
<dbReference type="EMBL" id="HBEO01025558">
    <property type="protein sequence ID" value="CAD8496493.1"/>
    <property type="molecule type" value="Transcribed_RNA"/>
</dbReference>
<dbReference type="GO" id="GO:0006487">
    <property type="term" value="P:protein N-linked glycosylation"/>
    <property type="evidence" value="ECO:0007669"/>
    <property type="project" value="TreeGrafter"/>
</dbReference>
<dbReference type="InterPro" id="IPR000742">
    <property type="entry name" value="EGF"/>
</dbReference>
<proteinExistence type="predicted"/>
<dbReference type="Gene3D" id="3.40.50.11350">
    <property type="match status" value="1"/>
</dbReference>
<dbReference type="Gene3D" id="2.60.40.1510">
    <property type="entry name" value="ntegrin, alpha v. Chain A, domain 3"/>
    <property type="match status" value="1"/>
</dbReference>
<feature type="domain" description="EGF-like" evidence="2">
    <location>
        <begin position="211"/>
        <end position="222"/>
    </location>
</feature>
<evidence type="ECO:0000313" key="3">
    <source>
        <dbReference type="EMBL" id="CAD8496493.1"/>
    </source>
</evidence>
<reference evidence="3" key="1">
    <citation type="submission" date="2021-01" db="EMBL/GenBank/DDBJ databases">
        <authorList>
            <person name="Corre E."/>
            <person name="Pelletier E."/>
            <person name="Niang G."/>
            <person name="Scheremetjew M."/>
            <person name="Finn R."/>
            <person name="Kale V."/>
            <person name="Holt S."/>
            <person name="Cochrane G."/>
            <person name="Meng A."/>
            <person name="Brown T."/>
            <person name="Cohen L."/>
        </authorList>
    </citation>
    <scope>NUCLEOTIDE SEQUENCE</scope>
    <source>
        <strain evidence="3">CCMP325</strain>
    </source>
</reference>
<feature type="signal peptide" evidence="1">
    <location>
        <begin position="1"/>
        <end position="17"/>
    </location>
</feature>
<dbReference type="Pfam" id="PF23106">
    <property type="entry name" value="EGF_Teneurin"/>
    <property type="match status" value="1"/>
</dbReference>
<dbReference type="SUPFAM" id="SSF57196">
    <property type="entry name" value="EGF/Laminin"/>
    <property type="match status" value="1"/>
</dbReference>
<sequence>MAGRKLFPLVLLLLVQTEPDSRRAHALPSVLFDHPPQDFTFAPLDENETLSIVLALRGLKDPSWKKLTVHELQRVWTPWHVVVELDAVEVGRWRATELMNAFGEVSVHLPVLDLQDGEHVACCRLVNDTAEFEELEHTISFWVRHDCVETDRGWRRRELSVLHEREAEVDEAEEEITLRFQTIMTDECEESDACKSDEDCNKHGTCVRGGCLCESDWAGETCQHAILSQMRFLPDRDPSASPSRCIKAIAWEQGVDLLRKRMERLSNICDKPDVNLDKIKDHLFPFGPPAHGFGFNLHYVSHIFAMSMENNQIAVMIENEHLGRWLYGDVPQCDEKGWSCLLKPISSCDRFAPLMREGYRVHSRADGIPEKSLNTPADLQGELPALRPHGKLWWRAQLVQQLLQPSSFLQALLRRIRNSLGIVEPYMSVHVRMGDSCTHTARYANVANPPEEEGCVEIDRYLLAVQHFSSRYGIRRIYLATDSEEAKRRFEETDYEVYSLNLDRHRLFNSTWLIEHRIATRAMNVSLVALSSLVDVFLLSAGDYFVGSFGGHMSRLAFELMVGRKGFLVPYESVDRPWCFESDRHYGTGFIDFC</sequence>
<organism evidence="3">
    <name type="scientific">Hanusia phi</name>
    <dbReference type="NCBI Taxonomy" id="3032"/>
    <lineage>
        <taxon>Eukaryota</taxon>
        <taxon>Cryptophyceae</taxon>
        <taxon>Pyrenomonadales</taxon>
        <taxon>Geminigeraceae</taxon>
        <taxon>Hanusia</taxon>
    </lineage>
</organism>
<dbReference type="AlphaFoldDB" id="A0A7S0EW27"/>
<protein>
    <recommendedName>
        <fullName evidence="2">EGF-like domain-containing protein</fullName>
    </recommendedName>
</protein>
<dbReference type="PANTHER" id="PTHR13132">
    <property type="entry name" value="ALPHA- 1,6 -FUCOSYLTRANSFERASE"/>
    <property type="match status" value="1"/>
</dbReference>
<evidence type="ECO:0000256" key="1">
    <source>
        <dbReference type="SAM" id="SignalP"/>
    </source>
</evidence>
<name>A0A7S0EW27_9CRYP</name>
<dbReference type="Pfam" id="PF19745">
    <property type="entry name" value="FUT8_N_cat"/>
    <property type="match status" value="1"/>
</dbReference>
<dbReference type="PANTHER" id="PTHR13132:SF29">
    <property type="entry name" value="ALPHA-(1,6)-FUCOSYLTRANSFERASE"/>
    <property type="match status" value="1"/>
</dbReference>
<evidence type="ECO:0000259" key="2">
    <source>
        <dbReference type="PROSITE" id="PS00022"/>
    </source>
</evidence>
<dbReference type="PROSITE" id="PS00022">
    <property type="entry name" value="EGF_1"/>
    <property type="match status" value="1"/>
</dbReference>
<keyword evidence="1" id="KW-0732">Signal</keyword>
<dbReference type="GO" id="GO:0046921">
    <property type="term" value="F:alpha-(1-&gt;6)-fucosyltransferase activity"/>
    <property type="evidence" value="ECO:0007669"/>
    <property type="project" value="TreeGrafter"/>
</dbReference>